<evidence type="ECO:0000313" key="2">
    <source>
        <dbReference type="Proteomes" id="UP001234202"/>
    </source>
</evidence>
<accession>A0ACC2X1Y2</accession>
<reference evidence="1" key="1">
    <citation type="submission" date="2023-04" db="EMBL/GenBank/DDBJ databases">
        <title>Draft Genome sequencing of Naganishia species isolated from polar environments using Oxford Nanopore Technology.</title>
        <authorList>
            <person name="Leo P."/>
            <person name="Venkateswaran K."/>
        </authorList>
    </citation>
    <scope>NUCLEOTIDE SEQUENCE</scope>
    <source>
        <strain evidence="1">DBVPG 5303</strain>
    </source>
</reference>
<evidence type="ECO:0000313" key="1">
    <source>
        <dbReference type="EMBL" id="KAJ9118060.1"/>
    </source>
</evidence>
<dbReference type="EMBL" id="JASBWV010000030">
    <property type="protein sequence ID" value="KAJ9118060.1"/>
    <property type="molecule type" value="Genomic_DNA"/>
</dbReference>
<keyword evidence="2" id="KW-1185">Reference proteome</keyword>
<protein>
    <submittedName>
        <fullName evidence="1">Uncharacterized protein</fullName>
    </submittedName>
</protein>
<proteinExistence type="predicted"/>
<dbReference type="Proteomes" id="UP001234202">
    <property type="component" value="Unassembled WGS sequence"/>
</dbReference>
<name>A0ACC2X1Y2_9TREE</name>
<comment type="caution">
    <text evidence="1">The sequence shown here is derived from an EMBL/GenBank/DDBJ whole genome shotgun (WGS) entry which is preliminary data.</text>
</comment>
<sequence>MILLPRFTESQASYDAKASSGAVDPPPSVYATDPACLQLVSSAADAGITALPVPLTSDVVATSTGADRLPTTTTIATEVIATSSASLQASGVVSSSTLPSQTTKPSATAGKSIDPVFVATCAGQTFDYQAWGSVLSLAIGLVIGLLVWMLWVALKGKRTLVGVYKPRTWFVDRGLVWSTLIALLVGLPLFLVGTPCIDLTLPKSDFEGHLGTLTDMSIIRLLNALDPDPWYNADTATGRGINLRALASTIQPAVRNSRRRLIIFVAVVSIVIFLPSILLLARTIRKLLSFRQKWLKQTCGAEEIVFLPVARELQLSRGISAPTEHDVRMLATELRLWDDGGVQELQGAEDDEQSKKRASIRAVFAVPRTIKLDQMLEKRKAVLDRLEVAETRFIRSFKANLPRPTTPVDGMQGEKEGGMIASAIATGNLSRNLSVNWNHGKKHSRDANKLDEPKADNAIRTPSGYVAPRKFYEISSAPQIPVDDMLDNITNTGSSNTGCRRDQQRKATFTEEVEGRITGTQFQEVYRESLMQGGGLPPIGTPLNVERGKFVVQPPVDTEKSLPAPPTEYISSEESKGTSSQLTSSPRSRATGNTVRSTSSSNYNTALFTWPTRLQPAGSRMSSEYPRIPDHPGTVVIQPLLENSKSDPKSHGTARTRIQPPIRPVSGVTPRDLSSTYSEINKYRSLLKELNEEVVELQATTYEDMLIGKDIVGFFLIGRSLSKIPGAIPIQGMARDDVDWELLGRNTRRDAALFWSVGLGLTLLACASGKCWLMK</sequence>
<gene>
    <name evidence="1" type="ORF">QFC24_006332</name>
</gene>
<organism evidence="1 2">
    <name type="scientific">Naganishia onofrii</name>
    <dbReference type="NCBI Taxonomy" id="1851511"/>
    <lineage>
        <taxon>Eukaryota</taxon>
        <taxon>Fungi</taxon>
        <taxon>Dikarya</taxon>
        <taxon>Basidiomycota</taxon>
        <taxon>Agaricomycotina</taxon>
        <taxon>Tremellomycetes</taxon>
        <taxon>Filobasidiales</taxon>
        <taxon>Filobasidiaceae</taxon>
        <taxon>Naganishia</taxon>
    </lineage>
</organism>